<gene>
    <name evidence="2" type="ORF">DX116_14700</name>
</gene>
<reference evidence="2 3" key="1">
    <citation type="submission" date="2018-08" db="EMBL/GenBank/DDBJ databases">
        <title>Aeromicrobium sp. M2KJ-4, whole genome shotgun sequence.</title>
        <authorList>
            <person name="Tuo L."/>
        </authorList>
    </citation>
    <scope>NUCLEOTIDE SEQUENCE [LARGE SCALE GENOMIC DNA]</scope>
    <source>
        <strain evidence="2 3">M2KJ-4</strain>
    </source>
</reference>
<sequence>MTLHAELVSGPIGPDTIRVPGDPAQLRNAVQGLRGLSRQVDQASHLLKQANPPDGERGRIVLALSRAAQRTGRTLDADSQQLDALADAIDHAADVLSSSIDGAEDVKRRWKQARDTLRDSVHGHKNAPPNIEALIHGIDSEAAESHLTQLKRQAGMTFLDGGAGQPREHAMLLEEGSPVDQAITAYRHAARGLVDEYAELVQKAKTADNPVDEKLPRHANVSISEVDTHDDGPDHHNVSGPGAVRSIGDQLQEGTRVLDQAENRLEDVRLAIRAGRMQPDDERVGSNDGFKRDWTDHFDKLRHTLNALRRAGDVAADRLRDADENGAADVRQALRDDD</sequence>
<feature type="coiled-coil region" evidence="1">
    <location>
        <begin position="251"/>
        <end position="278"/>
    </location>
</feature>
<name>A0A371P368_9ACTN</name>
<dbReference type="Proteomes" id="UP000265581">
    <property type="component" value="Unassembled WGS sequence"/>
</dbReference>
<protein>
    <submittedName>
        <fullName evidence="2">Uncharacterized protein</fullName>
    </submittedName>
</protein>
<proteinExistence type="predicted"/>
<comment type="caution">
    <text evidence="2">The sequence shown here is derived from an EMBL/GenBank/DDBJ whole genome shotgun (WGS) entry which is preliminary data.</text>
</comment>
<evidence type="ECO:0000313" key="3">
    <source>
        <dbReference type="Proteomes" id="UP000265581"/>
    </source>
</evidence>
<evidence type="ECO:0000256" key="1">
    <source>
        <dbReference type="SAM" id="Coils"/>
    </source>
</evidence>
<dbReference type="EMBL" id="QUBR01000002">
    <property type="protein sequence ID" value="REK70389.1"/>
    <property type="molecule type" value="Genomic_DNA"/>
</dbReference>
<keyword evidence="3" id="KW-1185">Reference proteome</keyword>
<keyword evidence="1" id="KW-0175">Coiled coil</keyword>
<dbReference type="RefSeq" id="WP_119704983.1">
    <property type="nucleotide sequence ID" value="NZ_JBHSOI010000002.1"/>
</dbReference>
<organism evidence="2 3">
    <name type="scientific">Aeromicrobium endophyticum</name>
    <dbReference type="NCBI Taxonomy" id="2292704"/>
    <lineage>
        <taxon>Bacteria</taxon>
        <taxon>Bacillati</taxon>
        <taxon>Actinomycetota</taxon>
        <taxon>Actinomycetes</taxon>
        <taxon>Propionibacteriales</taxon>
        <taxon>Nocardioidaceae</taxon>
        <taxon>Aeromicrobium</taxon>
    </lineage>
</organism>
<accession>A0A371P368</accession>
<dbReference type="OrthoDB" id="3742554at2"/>
<dbReference type="AlphaFoldDB" id="A0A371P368"/>
<evidence type="ECO:0000313" key="2">
    <source>
        <dbReference type="EMBL" id="REK70389.1"/>
    </source>
</evidence>